<evidence type="ECO:0000256" key="1">
    <source>
        <dbReference type="ARBA" id="ARBA00022472"/>
    </source>
</evidence>
<dbReference type="NCBIfam" id="TIGR01953">
    <property type="entry name" value="NusA"/>
    <property type="match status" value="1"/>
</dbReference>
<dbReference type="InterPro" id="IPR058582">
    <property type="entry name" value="KH_NusA_2nd"/>
</dbReference>
<sequence length="344" mass="38037">MTIIKSEFSLALNQVATERGISADDVVLSIEQAIIAAYKKEYSKEEEEIKVVVNKDSGEAKIFKDDKDITPPGFGRIAAQTAKQVILQKIREAEKKTVASHYLSQVGTLVKGRIIRYDGYSASIDIGKAEAILPKEEQMNNYQYRVNDNLIVYLKEISNDKFDNPRIIVSHSHPKLIEELFKREVPEIANGTIEIKKIVREPGERAKIAVTSIQSGVDPVGACVGQKGVRVQTVIDELGGMEKIDIIQWNKDEKLFLMAALSPAKITSVEIDKTGKRAKVTVDEKEAPLAIGKGGINVNLASRLTEFEIDIVQTKSEEPAKAVEAAPTSEITPEKKVKEEKPKV</sequence>
<comment type="subunit">
    <text evidence="7">Monomer. Binds directly to the core enzyme of the DNA-dependent RNA polymerase and to nascent RNA.</text>
</comment>
<dbReference type="HAMAP" id="MF_00945_B">
    <property type="entry name" value="NusA_B"/>
    <property type="match status" value="1"/>
</dbReference>
<dbReference type="Proteomes" id="UP000229699">
    <property type="component" value="Unassembled WGS sequence"/>
</dbReference>
<dbReference type="Pfam" id="PF26594">
    <property type="entry name" value="KH_NusA_2nd"/>
    <property type="match status" value="1"/>
</dbReference>
<evidence type="ECO:0000256" key="6">
    <source>
        <dbReference type="ARBA" id="ARBA00023163"/>
    </source>
</evidence>
<keyword evidence="1 7" id="KW-0806">Transcription termination</keyword>
<name>A0A2H0C110_9BACT</name>
<feature type="coiled-coil region" evidence="8">
    <location>
        <begin position="28"/>
        <end position="55"/>
    </location>
</feature>
<keyword evidence="8" id="KW-0175">Coiled coil</keyword>
<organism evidence="11 12">
    <name type="scientific">Candidatus Roizmanbacteria bacterium CG22_combo_CG10-13_8_21_14_all_34_12</name>
    <dbReference type="NCBI Taxonomy" id="1974860"/>
    <lineage>
        <taxon>Bacteria</taxon>
        <taxon>Candidatus Roizmaniibacteriota</taxon>
    </lineage>
</organism>
<dbReference type="GO" id="GO:0005829">
    <property type="term" value="C:cytosol"/>
    <property type="evidence" value="ECO:0007669"/>
    <property type="project" value="TreeGrafter"/>
</dbReference>
<keyword evidence="6 7" id="KW-0804">Transcription</keyword>
<dbReference type="Gene3D" id="2.40.50.140">
    <property type="entry name" value="Nucleic acid-binding proteins"/>
    <property type="match status" value="1"/>
</dbReference>
<dbReference type="InterPro" id="IPR010213">
    <property type="entry name" value="TF_NusA"/>
</dbReference>
<dbReference type="PANTHER" id="PTHR22648:SF0">
    <property type="entry name" value="TRANSCRIPTION TERMINATION_ANTITERMINATION PROTEIN NUSA"/>
    <property type="match status" value="1"/>
</dbReference>
<dbReference type="InterPro" id="IPR013735">
    <property type="entry name" value="TF_NusA_N"/>
</dbReference>
<accession>A0A2H0C110</accession>
<dbReference type="InterPro" id="IPR012340">
    <property type="entry name" value="NA-bd_OB-fold"/>
</dbReference>
<feature type="domain" description="S1 motif" evidence="10">
    <location>
        <begin position="105"/>
        <end position="172"/>
    </location>
</feature>
<evidence type="ECO:0000256" key="9">
    <source>
        <dbReference type="SAM" id="MobiDB-lite"/>
    </source>
</evidence>
<dbReference type="EMBL" id="PCTC01000034">
    <property type="protein sequence ID" value="PIP63584.1"/>
    <property type="molecule type" value="Genomic_DNA"/>
</dbReference>
<feature type="region of interest" description="Disordered" evidence="9">
    <location>
        <begin position="318"/>
        <end position="344"/>
    </location>
</feature>
<evidence type="ECO:0000256" key="7">
    <source>
        <dbReference type="HAMAP-Rule" id="MF_00945"/>
    </source>
</evidence>
<dbReference type="SUPFAM" id="SSF69705">
    <property type="entry name" value="Transcription factor NusA, N-terminal domain"/>
    <property type="match status" value="1"/>
</dbReference>
<dbReference type="InterPro" id="IPR003029">
    <property type="entry name" value="S1_domain"/>
</dbReference>
<evidence type="ECO:0000256" key="3">
    <source>
        <dbReference type="ARBA" id="ARBA00022814"/>
    </source>
</evidence>
<evidence type="ECO:0000313" key="12">
    <source>
        <dbReference type="Proteomes" id="UP000229699"/>
    </source>
</evidence>
<comment type="subcellular location">
    <subcellularLocation>
        <location evidence="7">Cytoplasm</location>
    </subcellularLocation>
</comment>
<dbReference type="InterPro" id="IPR030842">
    <property type="entry name" value="TF_NusA_bacterial"/>
</dbReference>
<evidence type="ECO:0000259" key="10">
    <source>
        <dbReference type="SMART" id="SM00316"/>
    </source>
</evidence>
<dbReference type="SUPFAM" id="SSF54814">
    <property type="entry name" value="Prokaryotic type KH domain (KH-domain type II)"/>
    <property type="match status" value="2"/>
</dbReference>
<feature type="compositionally biased region" description="Basic and acidic residues" evidence="9">
    <location>
        <begin position="332"/>
        <end position="344"/>
    </location>
</feature>
<evidence type="ECO:0000256" key="5">
    <source>
        <dbReference type="ARBA" id="ARBA00023015"/>
    </source>
</evidence>
<comment type="similarity">
    <text evidence="7">Belongs to the NusA family.</text>
</comment>
<evidence type="ECO:0000256" key="4">
    <source>
        <dbReference type="ARBA" id="ARBA00022884"/>
    </source>
</evidence>
<keyword evidence="4 7" id="KW-0694">RNA-binding</keyword>
<evidence type="ECO:0000313" key="11">
    <source>
        <dbReference type="EMBL" id="PIP63584.1"/>
    </source>
</evidence>
<dbReference type="CDD" id="cd22529">
    <property type="entry name" value="KH-II_NusA_rpt2"/>
    <property type="match status" value="1"/>
</dbReference>
<dbReference type="InterPro" id="IPR036555">
    <property type="entry name" value="NusA_N_sf"/>
</dbReference>
<dbReference type="InterPro" id="IPR015946">
    <property type="entry name" value="KH_dom-like_a/b"/>
</dbReference>
<gene>
    <name evidence="7 11" type="primary">nusA</name>
    <name evidence="11" type="ORF">COW97_01740</name>
</gene>
<dbReference type="AlphaFoldDB" id="A0A2H0C110"/>
<dbReference type="GO" id="GO:0003700">
    <property type="term" value="F:DNA-binding transcription factor activity"/>
    <property type="evidence" value="ECO:0007669"/>
    <property type="project" value="InterPro"/>
</dbReference>
<dbReference type="Pfam" id="PF08529">
    <property type="entry name" value="NusA_N"/>
    <property type="match status" value="2"/>
</dbReference>
<dbReference type="Pfam" id="PF13184">
    <property type="entry name" value="KH_NusA_1st"/>
    <property type="match status" value="1"/>
</dbReference>
<evidence type="ECO:0000256" key="8">
    <source>
        <dbReference type="SAM" id="Coils"/>
    </source>
</evidence>
<evidence type="ECO:0000256" key="2">
    <source>
        <dbReference type="ARBA" id="ARBA00022490"/>
    </source>
</evidence>
<reference evidence="11 12" key="1">
    <citation type="submission" date="2017-09" db="EMBL/GenBank/DDBJ databases">
        <title>Depth-based differentiation of microbial function through sediment-hosted aquifers and enrichment of novel symbionts in the deep terrestrial subsurface.</title>
        <authorList>
            <person name="Probst A.J."/>
            <person name="Ladd B."/>
            <person name="Jarett J.K."/>
            <person name="Geller-Mcgrath D.E."/>
            <person name="Sieber C.M."/>
            <person name="Emerson J.B."/>
            <person name="Anantharaman K."/>
            <person name="Thomas B.C."/>
            <person name="Malmstrom R."/>
            <person name="Stieglmeier M."/>
            <person name="Klingl A."/>
            <person name="Woyke T."/>
            <person name="Ryan C.M."/>
            <person name="Banfield J.F."/>
        </authorList>
    </citation>
    <scope>NUCLEOTIDE SEQUENCE [LARGE SCALE GENOMIC DNA]</scope>
    <source>
        <strain evidence="11">CG22_combo_CG10-13_8_21_14_all_34_12</strain>
    </source>
</reference>
<dbReference type="GO" id="GO:0006353">
    <property type="term" value="P:DNA-templated transcription termination"/>
    <property type="evidence" value="ECO:0007669"/>
    <property type="project" value="UniProtKB-UniRule"/>
</dbReference>
<dbReference type="PANTHER" id="PTHR22648">
    <property type="entry name" value="TRANSCRIPTION TERMINATION FACTOR NUSA"/>
    <property type="match status" value="1"/>
</dbReference>
<dbReference type="FunFam" id="3.30.300.20:FF:000002">
    <property type="entry name" value="Transcription termination/antitermination protein NusA"/>
    <property type="match status" value="1"/>
</dbReference>
<dbReference type="SUPFAM" id="SSF50249">
    <property type="entry name" value="Nucleic acid-binding proteins"/>
    <property type="match status" value="1"/>
</dbReference>
<keyword evidence="3 7" id="KW-0889">Transcription antitermination</keyword>
<dbReference type="CDD" id="cd02134">
    <property type="entry name" value="KH-II_NusA_rpt1"/>
    <property type="match status" value="1"/>
</dbReference>
<keyword evidence="2 7" id="KW-0963">Cytoplasm</keyword>
<dbReference type="SMART" id="SM00316">
    <property type="entry name" value="S1"/>
    <property type="match status" value="1"/>
</dbReference>
<dbReference type="InterPro" id="IPR009019">
    <property type="entry name" value="KH_sf_prok-type"/>
</dbReference>
<dbReference type="InterPro" id="IPR025249">
    <property type="entry name" value="TF_NusA_KH_1st"/>
</dbReference>
<dbReference type="Gene3D" id="3.30.1480.10">
    <property type="entry name" value="NusA, N-terminal domain"/>
    <property type="match status" value="1"/>
</dbReference>
<keyword evidence="5 7" id="KW-0805">Transcription regulation</keyword>
<comment type="caution">
    <text evidence="11">The sequence shown here is derived from an EMBL/GenBank/DDBJ whole genome shotgun (WGS) entry which is preliminary data.</text>
</comment>
<protein>
    <recommendedName>
        <fullName evidence="7">Transcription termination/antitermination protein NusA</fullName>
    </recommendedName>
</protein>
<proteinExistence type="inferred from homology"/>
<dbReference type="Gene3D" id="3.30.300.20">
    <property type="match status" value="2"/>
</dbReference>
<dbReference type="GO" id="GO:0031564">
    <property type="term" value="P:transcription antitermination"/>
    <property type="evidence" value="ECO:0007669"/>
    <property type="project" value="UniProtKB-UniRule"/>
</dbReference>
<comment type="function">
    <text evidence="7">Participates in both transcription termination and antitermination.</text>
</comment>
<dbReference type="GO" id="GO:0003723">
    <property type="term" value="F:RNA binding"/>
    <property type="evidence" value="ECO:0007669"/>
    <property type="project" value="UniProtKB-UniRule"/>
</dbReference>